<dbReference type="SUPFAM" id="SSF58100">
    <property type="entry name" value="Bacterial hemolysins"/>
    <property type="match status" value="1"/>
</dbReference>
<reference evidence="5" key="2">
    <citation type="submission" date="2025-08" db="UniProtKB">
        <authorList>
            <consortium name="RefSeq"/>
        </authorList>
    </citation>
    <scope>IDENTIFICATION</scope>
    <source>
        <strain evidence="5">S238N-H82</strain>
        <tissue evidence="5">Testes</tissue>
    </source>
</reference>
<dbReference type="InterPro" id="IPR002181">
    <property type="entry name" value="Fibrinogen_a/b/g_C_dom"/>
</dbReference>
<evidence type="ECO:0000256" key="1">
    <source>
        <dbReference type="SAM" id="Coils"/>
    </source>
</evidence>
<feature type="domain" description="Fibrinogen C-terminal" evidence="3">
    <location>
        <begin position="185"/>
        <end position="240"/>
    </location>
</feature>
<protein>
    <submittedName>
        <fullName evidence="5">Contactin-associated protein-like 2</fullName>
    </submittedName>
</protein>
<sequence>MNHLVSLVVLLAGAHVGSAQSTQEVSAQCRYSTGGQRAYTFVLPPSSVQDCSAGSEQEVSELREIVQQLATKAQQQETKMQQQQDKVQELETKAQQQEDKVRQLETKVQQQERKVQQQEAEVQLLQTKVQVLETKILVDKCAEGHRLPGVPSCYHLWKLGCRQSGSYVVSSNVSDVYCDFQNFTTFPGDIPRTCSSLYHPGMASGEYLIDPDGPETGVEPFSVYCDVDLEPGKGVTVISHDSEARTHVRNGYAGAGTYMRDVTYSASVDQIRALIYVSQTCKQFIKYECFHTMINTGDTDVAWWVTWDGRMADYWGGATPGSGNCACGEEGTCDNGQPRCNCDNDDYNWRSDEGFLTHKSDLPVTQLRLGNTAGHLANGYHHLGKLRCS</sequence>
<dbReference type="Gene3D" id="1.20.5.340">
    <property type="match status" value="1"/>
</dbReference>
<feature type="coiled-coil region" evidence="1">
    <location>
        <begin position="59"/>
        <end position="135"/>
    </location>
</feature>
<dbReference type="SUPFAM" id="SSF56496">
    <property type="entry name" value="Fibrinogen C-terminal domain-like"/>
    <property type="match status" value="1"/>
</dbReference>
<dbReference type="GeneID" id="118423595"/>
<keyword evidence="2" id="KW-0732">Signal</keyword>
<feature type="chain" id="PRO_5039898732" evidence="2">
    <location>
        <begin position="20"/>
        <end position="389"/>
    </location>
</feature>
<dbReference type="InterPro" id="IPR036056">
    <property type="entry name" value="Fibrinogen-like_C"/>
</dbReference>
<gene>
    <name evidence="5" type="primary">LOC118423595</name>
</gene>
<dbReference type="RefSeq" id="XP_035687705.1">
    <property type="nucleotide sequence ID" value="XM_035831812.1"/>
</dbReference>
<evidence type="ECO:0000256" key="2">
    <source>
        <dbReference type="SAM" id="SignalP"/>
    </source>
</evidence>
<accession>A0A9J7LT02</accession>
<reference evidence="4" key="1">
    <citation type="journal article" date="2020" name="Nat. Ecol. Evol.">
        <title>Deeply conserved synteny resolves early events in vertebrate evolution.</title>
        <authorList>
            <person name="Simakov O."/>
            <person name="Marletaz F."/>
            <person name="Yue J.X."/>
            <person name="O'Connell B."/>
            <person name="Jenkins J."/>
            <person name="Brandt A."/>
            <person name="Calef R."/>
            <person name="Tung C.H."/>
            <person name="Huang T.K."/>
            <person name="Schmutz J."/>
            <person name="Satoh N."/>
            <person name="Yu J.K."/>
            <person name="Putnam N.H."/>
            <person name="Green R.E."/>
            <person name="Rokhsar D.S."/>
        </authorList>
    </citation>
    <scope>NUCLEOTIDE SEQUENCE [LARGE SCALE GENOMIC DNA]</scope>
    <source>
        <strain evidence="4">S238N-H82</strain>
    </source>
</reference>
<dbReference type="Gene3D" id="2.60.120.1000">
    <property type="match status" value="1"/>
</dbReference>
<dbReference type="AlphaFoldDB" id="A0A9J7LT02"/>
<dbReference type="Proteomes" id="UP000001554">
    <property type="component" value="Chromosome 9"/>
</dbReference>
<evidence type="ECO:0000313" key="5">
    <source>
        <dbReference type="RefSeq" id="XP_035687705.1"/>
    </source>
</evidence>
<name>A0A9J7LT02_BRAFL</name>
<dbReference type="PROSITE" id="PS51406">
    <property type="entry name" value="FIBRINOGEN_C_2"/>
    <property type="match status" value="1"/>
</dbReference>
<keyword evidence="4" id="KW-1185">Reference proteome</keyword>
<dbReference type="KEGG" id="bfo:118423595"/>
<dbReference type="OMA" id="VSAQCRY"/>
<evidence type="ECO:0000313" key="4">
    <source>
        <dbReference type="Proteomes" id="UP000001554"/>
    </source>
</evidence>
<feature type="signal peptide" evidence="2">
    <location>
        <begin position="1"/>
        <end position="19"/>
    </location>
</feature>
<keyword evidence="1" id="KW-0175">Coiled coil</keyword>
<evidence type="ECO:0000259" key="3">
    <source>
        <dbReference type="PROSITE" id="PS51406"/>
    </source>
</evidence>
<proteinExistence type="predicted"/>
<dbReference type="OrthoDB" id="6350048at2759"/>
<organism evidence="4 5">
    <name type="scientific">Branchiostoma floridae</name>
    <name type="common">Florida lancelet</name>
    <name type="synonym">Amphioxus</name>
    <dbReference type="NCBI Taxonomy" id="7739"/>
    <lineage>
        <taxon>Eukaryota</taxon>
        <taxon>Metazoa</taxon>
        <taxon>Chordata</taxon>
        <taxon>Cephalochordata</taxon>
        <taxon>Leptocardii</taxon>
        <taxon>Amphioxiformes</taxon>
        <taxon>Branchiostomatidae</taxon>
        <taxon>Branchiostoma</taxon>
    </lineage>
</organism>